<keyword evidence="4" id="KW-0443">Lipid metabolism</keyword>
<dbReference type="GO" id="GO:0016042">
    <property type="term" value="P:lipid catabolic process"/>
    <property type="evidence" value="ECO:0007669"/>
    <property type="project" value="UniProtKB-KW"/>
</dbReference>
<comment type="caution">
    <text evidence="6">The sequence shown here is derived from an EMBL/GenBank/DDBJ whole genome shotgun (WGS) entry which is preliminary data.</text>
</comment>
<gene>
    <name evidence="6" type="primary">Pafah2</name>
    <name evidence="6" type="ORF">DRONOV_R10654</name>
</gene>
<dbReference type="InterPro" id="IPR029058">
    <property type="entry name" value="AB_hydrolase_fold"/>
</dbReference>
<dbReference type="Gene3D" id="3.40.50.1820">
    <property type="entry name" value="alpha/beta hydrolase"/>
    <property type="match status" value="1"/>
</dbReference>
<keyword evidence="2 6" id="KW-0378">Hydrolase</keyword>
<dbReference type="PANTHER" id="PTHR10272:SF6">
    <property type="entry name" value="PLATELET-ACTIVATING FACTOR ACETYLHYDROLASE 2, CYTOPLASMIC"/>
    <property type="match status" value="1"/>
</dbReference>
<keyword evidence="3" id="KW-0442">Lipid degradation</keyword>
<accession>A0A7K9BE68</accession>
<protein>
    <recommendedName>
        <fullName evidence="1">1-alkyl-2-acetylglycerophosphocholine esterase</fullName>
        <ecNumber evidence="1">3.1.1.47</ecNumber>
    </recommendedName>
</protein>
<dbReference type="Pfam" id="PF03403">
    <property type="entry name" value="PAF-AH_p_II"/>
    <property type="match status" value="1"/>
</dbReference>
<organism evidence="6 7">
    <name type="scientific">Dromaius novaehollandiae</name>
    <name type="common">Emu</name>
    <dbReference type="NCBI Taxonomy" id="8790"/>
    <lineage>
        <taxon>Eukaryota</taxon>
        <taxon>Metazoa</taxon>
        <taxon>Chordata</taxon>
        <taxon>Craniata</taxon>
        <taxon>Vertebrata</taxon>
        <taxon>Euteleostomi</taxon>
        <taxon>Archelosauria</taxon>
        <taxon>Archosauria</taxon>
        <taxon>Dinosauria</taxon>
        <taxon>Saurischia</taxon>
        <taxon>Theropoda</taxon>
        <taxon>Coelurosauria</taxon>
        <taxon>Aves</taxon>
        <taxon>Palaeognathae</taxon>
        <taxon>Casuariiformes</taxon>
        <taxon>Dromaiidae</taxon>
        <taxon>Dromaius</taxon>
    </lineage>
</organism>
<feature type="active site" description="Charge relay system" evidence="5">
    <location>
        <position position="318"/>
    </location>
</feature>
<dbReference type="EC" id="3.1.1.47" evidence="1"/>
<dbReference type="EMBL" id="VWZH01000310">
    <property type="protein sequence ID" value="NXG37785.1"/>
    <property type="molecule type" value="Genomic_DNA"/>
</dbReference>
<feature type="non-terminal residue" evidence="6">
    <location>
        <position position="1"/>
    </location>
</feature>
<feature type="active site" description="Nucleophile" evidence="5">
    <location>
        <position position="240"/>
    </location>
</feature>
<dbReference type="SUPFAM" id="SSF53474">
    <property type="entry name" value="alpha/beta-Hydrolases"/>
    <property type="match status" value="1"/>
</dbReference>
<dbReference type="InterPro" id="IPR016715">
    <property type="entry name" value="PAF_acetylhydro_eukaryote"/>
</dbReference>
<evidence type="ECO:0000256" key="1">
    <source>
        <dbReference type="ARBA" id="ARBA00013201"/>
    </source>
</evidence>
<dbReference type="PIRSF" id="PIRSF018169">
    <property type="entry name" value="PAF_acetylhydrolase"/>
    <property type="match status" value="1"/>
</dbReference>
<evidence type="ECO:0000313" key="7">
    <source>
        <dbReference type="Proteomes" id="UP000543287"/>
    </source>
</evidence>
<evidence type="ECO:0000256" key="5">
    <source>
        <dbReference type="PIRSR" id="PIRSR018169-1"/>
    </source>
</evidence>
<dbReference type="FunFam" id="3.40.50.1820:FF:000062">
    <property type="entry name" value="Platelet-activating factor acetylhydrolase"/>
    <property type="match status" value="1"/>
</dbReference>
<dbReference type="GO" id="GO:0003847">
    <property type="term" value="F:1-alkyl-2-acetylglycerophosphocholine esterase activity"/>
    <property type="evidence" value="ECO:0007669"/>
    <property type="project" value="UniProtKB-EC"/>
</dbReference>
<evidence type="ECO:0000256" key="4">
    <source>
        <dbReference type="ARBA" id="ARBA00023098"/>
    </source>
</evidence>
<evidence type="ECO:0000256" key="3">
    <source>
        <dbReference type="ARBA" id="ARBA00022963"/>
    </source>
</evidence>
<feature type="active site" description="Charge relay system" evidence="5">
    <location>
        <position position="263"/>
    </location>
</feature>
<dbReference type="AlphaFoldDB" id="A0A7K9BE68"/>
<reference evidence="6 7" key="1">
    <citation type="submission" date="2019-09" db="EMBL/GenBank/DDBJ databases">
        <title>Bird 10,000 Genomes (B10K) Project - Family phase.</title>
        <authorList>
            <person name="Zhang G."/>
        </authorList>
    </citation>
    <scope>NUCLEOTIDE SEQUENCE [LARGE SCALE GENOMIC DNA]</scope>
    <source>
        <strain evidence="6">B10K-LSUMZ-23963</strain>
        <tissue evidence="6">Muscle</tissue>
    </source>
</reference>
<proteinExistence type="predicted"/>
<dbReference type="PANTHER" id="PTHR10272">
    <property type="entry name" value="PLATELET-ACTIVATING FACTOR ACETYLHYDROLASE"/>
    <property type="match status" value="1"/>
</dbReference>
<evidence type="ECO:0000256" key="2">
    <source>
        <dbReference type="ARBA" id="ARBA00022801"/>
    </source>
</evidence>
<evidence type="ECO:0000313" key="6">
    <source>
        <dbReference type="EMBL" id="NXG37785.1"/>
    </source>
</evidence>
<name>A0A7K9BE68_DRONO</name>
<feature type="non-terminal residue" evidence="6">
    <location>
        <position position="394"/>
    </location>
</feature>
<sequence length="394" mass="42858">SDPAPLPRLGMGAAAVLALPRPTGPHPVGCADVMVGRAPQGLFLRLFYPCASRAGARRPLWLPRSEYGGGLADFLGRSRWWCAPLLAAAFGTCRVPASWNGPFEPGSARYPLIIFSHGLGAFRTAYSAICTELASRGFVVAALEHRDGSASATYFCAAAAGTAAQREQWIPYSRVPPGQKEFPFRNEQVHQRADECVRGLRLFEDISRGESVPNVLPGDFDLSVLQDSIDLTRVAVMGHSFGGATAVLATVKEPRFRCAVALDAWMFPLEHALYPRVSKPVLFLNTETFQTPESVARMRRLSSRNGQTKIVTLLGSVHWSQTDFIFLTGRLISRIFSVGGTLDPCKGLAITSRAALAFLQRHLDLTEEFDQWDHLLDGIGDSVVAGAPFCRSSL</sequence>
<dbReference type="Proteomes" id="UP000543287">
    <property type="component" value="Unassembled WGS sequence"/>
</dbReference>